<protein>
    <recommendedName>
        <fullName evidence="3">DUF1868 domain-containing protein</fullName>
    </recommendedName>
</protein>
<organism evidence="4 5">
    <name type="scientific">Musicola paradisiaca (strain Ech703)</name>
    <name type="common">Dickeya paradisiaca</name>
    <name type="synonym">Dickeya dadantii</name>
    <dbReference type="NCBI Taxonomy" id="579405"/>
    <lineage>
        <taxon>Bacteria</taxon>
        <taxon>Pseudomonadati</taxon>
        <taxon>Pseudomonadota</taxon>
        <taxon>Gammaproteobacteria</taxon>
        <taxon>Enterobacterales</taxon>
        <taxon>Pectobacteriaceae</taxon>
        <taxon>Musicola</taxon>
    </lineage>
</organism>
<dbReference type="STRING" id="579405.Dd703_3452"/>
<evidence type="ECO:0000259" key="3">
    <source>
        <dbReference type="Pfam" id="PF08975"/>
    </source>
</evidence>
<dbReference type="Proteomes" id="UP000002734">
    <property type="component" value="Chromosome"/>
</dbReference>
<evidence type="ECO:0000256" key="1">
    <source>
        <dbReference type="SAM" id="MobiDB-lite"/>
    </source>
</evidence>
<evidence type="ECO:0000313" key="4">
    <source>
        <dbReference type="EMBL" id="ACS87212.1"/>
    </source>
</evidence>
<dbReference type="HOGENOM" id="CLU_073317_0_0_6"/>
<feature type="chain" id="PRO_5002963045" description="DUF1868 domain-containing protein" evidence="2">
    <location>
        <begin position="28"/>
        <end position="283"/>
    </location>
</feature>
<evidence type="ECO:0000256" key="2">
    <source>
        <dbReference type="SAM" id="SignalP"/>
    </source>
</evidence>
<dbReference type="Gene3D" id="3.90.1140.10">
    <property type="entry name" value="Cyclic phosphodiesterase"/>
    <property type="match status" value="1"/>
</dbReference>
<proteinExistence type="predicted"/>
<feature type="signal peptide" evidence="2">
    <location>
        <begin position="1"/>
        <end position="27"/>
    </location>
</feature>
<dbReference type="AlphaFoldDB" id="C6C3B4"/>
<feature type="domain" description="DUF1868" evidence="3">
    <location>
        <begin position="55"/>
        <end position="167"/>
    </location>
</feature>
<feature type="region of interest" description="Disordered" evidence="1">
    <location>
        <begin position="38"/>
        <end position="59"/>
    </location>
</feature>
<evidence type="ECO:0000313" key="5">
    <source>
        <dbReference type="Proteomes" id="UP000002734"/>
    </source>
</evidence>
<sequence length="283" mass="31615">MNSLRRRFILQLPLLACGTSLFNTAFADDDRERFATMRPAGSTAPAPHSVDPGGKFHPDGSASPFPGNTLICPIPLRTVASDALMAVRNTLRQQAFSHCLGFTPPSSYHMTLFEGVTLAKRQAGFWPADLPTTASLADCTRHLAGKLAGFALESDVPFRLVIADFNAHRDAGATIRLTPADNQEERRLRTLRDRLADRLQIRMPDHDRYGFHITLAYLVQWMNRTESQAYRQIQTDCLRYLQQQVPVLALGVPEFCTFNDMFAFDTWLKLGQPLQQVPLSVVG</sequence>
<name>C6C3B4_MUSP7</name>
<dbReference type="InterPro" id="IPR015069">
    <property type="entry name" value="2H-PEstase_DUF1868"/>
</dbReference>
<keyword evidence="2" id="KW-0732">Signal</keyword>
<dbReference type="SUPFAM" id="SSF55144">
    <property type="entry name" value="LigT-like"/>
    <property type="match status" value="1"/>
</dbReference>
<dbReference type="eggNOG" id="COG5255">
    <property type="taxonomic scope" value="Bacteria"/>
</dbReference>
<dbReference type="KEGG" id="dda:Dd703_3452"/>
<dbReference type="Pfam" id="PF08975">
    <property type="entry name" value="2H-phosphodiest"/>
    <property type="match status" value="1"/>
</dbReference>
<accession>C6C3B4</accession>
<dbReference type="EMBL" id="CP001654">
    <property type="protein sequence ID" value="ACS87212.1"/>
    <property type="molecule type" value="Genomic_DNA"/>
</dbReference>
<reference evidence="4" key="1">
    <citation type="submission" date="2009-06" db="EMBL/GenBank/DDBJ databases">
        <title>Complete sequence of Dickeya dadantii Ech703.</title>
        <authorList>
            <consortium name="US DOE Joint Genome Institute"/>
            <person name="Lucas S."/>
            <person name="Copeland A."/>
            <person name="Lapidus A."/>
            <person name="Glavina del Rio T."/>
            <person name="Dalin E."/>
            <person name="Tice H."/>
            <person name="Bruce D."/>
            <person name="Goodwin L."/>
            <person name="Pitluck S."/>
            <person name="Chertkov O."/>
            <person name="Brettin T."/>
            <person name="Detter J.C."/>
            <person name="Han C."/>
            <person name="Larimer F."/>
            <person name="Land M."/>
            <person name="Hauser L."/>
            <person name="Kyrpides N."/>
            <person name="Mikhailova N."/>
            <person name="Balakrishnan V."/>
            <person name="Glasner J."/>
            <person name="Perna N.T."/>
        </authorList>
    </citation>
    <scope>NUCLEOTIDE SEQUENCE [LARGE SCALE GENOMIC DNA]</scope>
    <source>
        <strain evidence="4">Ech703</strain>
    </source>
</reference>
<gene>
    <name evidence="4" type="ordered locus">Dd703_3452</name>
</gene>
<keyword evidence="5" id="KW-1185">Reference proteome</keyword>
<dbReference type="InterPro" id="IPR009097">
    <property type="entry name" value="Cyclic_Pdiesterase"/>
</dbReference>